<dbReference type="PANTHER" id="PTHR36840">
    <property type="entry name" value="BLL5714 PROTEIN"/>
    <property type="match status" value="1"/>
</dbReference>
<protein>
    <submittedName>
        <fullName evidence="2">Low temperature requirement protein LtrA</fullName>
    </submittedName>
</protein>
<name>A0A840VN93_9ACTN</name>
<accession>A0A840VN93</accession>
<feature type="transmembrane region" description="Helical" evidence="1">
    <location>
        <begin position="140"/>
        <end position="157"/>
    </location>
</feature>
<dbReference type="Proteomes" id="UP000586947">
    <property type="component" value="Unassembled WGS sequence"/>
</dbReference>
<feature type="transmembrane region" description="Helical" evidence="1">
    <location>
        <begin position="230"/>
        <end position="251"/>
    </location>
</feature>
<feature type="transmembrane region" description="Helical" evidence="1">
    <location>
        <begin position="108"/>
        <end position="128"/>
    </location>
</feature>
<evidence type="ECO:0000313" key="3">
    <source>
        <dbReference type="Proteomes" id="UP000586947"/>
    </source>
</evidence>
<comment type="caution">
    <text evidence="2">The sequence shown here is derived from an EMBL/GenBank/DDBJ whole genome shotgun (WGS) entry which is preliminary data.</text>
</comment>
<sequence length="386" mass="41424">MASRPERLLRGSDAPLSASFLELFFDLAFVLALSQLAGHLLHDLTLAGALRTALLLAAVWWIWVPTTWFADWFDPETPTIRAVLIVATLGSLLAGVAVPQALDGRGLLFAGAYVAVHIVRGAVTAFTLRGHPRQTRALRILCWFSVSAVPWLAGGFLPEWRVPLWLLGLAIDFTGPRLGWPTPRMGRTPRQELHLTGEHFAERYQQIMIIALGELVLVAGLTYGGTRLDLAETAAFLLVFATSVLIGLLYVTPAGLRLGTAIEHADPSRLGVITGYLHLVMIAGLVVTAVGAELSIAHPTRAGDTTAVVVVLGGPMLFLVGRILLSLAIHQRLSWPRVVALLLLAVAAAVLRLPLLAVSAVATGVVFVVAVLDHAGILAYRRPRPN</sequence>
<proteinExistence type="predicted"/>
<keyword evidence="1" id="KW-0472">Membrane</keyword>
<dbReference type="AlphaFoldDB" id="A0A840VN93"/>
<feature type="transmembrane region" description="Helical" evidence="1">
    <location>
        <begin position="53"/>
        <end position="70"/>
    </location>
</feature>
<dbReference type="PANTHER" id="PTHR36840:SF1">
    <property type="entry name" value="BLL5714 PROTEIN"/>
    <property type="match status" value="1"/>
</dbReference>
<dbReference type="RefSeq" id="WP_184180502.1">
    <property type="nucleotide sequence ID" value="NZ_BMNF01000001.1"/>
</dbReference>
<keyword evidence="1" id="KW-1133">Transmembrane helix</keyword>
<dbReference type="Pfam" id="PF06772">
    <property type="entry name" value="LtrA"/>
    <property type="match status" value="1"/>
</dbReference>
<feature type="transmembrane region" description="Helical" evidence="1">
    <location>
        <begin position="20"/>
        <end position="41"/>
    </location>
</feature>
<feature type="transmembrane region" description="Helical" evidence="1">
    <location>
        <begin position="306"/>
        <end position="325"/>
    </location>
</feature>
<dbReference type="EMBL" id="JACHDP010000001">
    <property type="protein sequence ID" value="MBB5478533.1"/>
    <property type="molecule type" value="Genomic_DNA"/>
</dbReference>
<evidence type="ECO:0000256" key="1">
    <source>
        <dbReference type="SAM" id="Phobius"/>
    </source>
</evidence>
<evidence type="ECO:0000313" key="2">
    <source>
        <dbReference type="EMBL" id="MBB5478533.1"/>
    </source>
</evidence>
<reference evidence="2 3" key="1">
    <citation type="submission" date="2020-08" db="EMBL/GenBank/DDBJ databases">
        <title>Sequencing the genomes of 1000 actinobacteria strains.</title>
        <authorList>
            <person name="Klenk H.-P."/>
        </authorList>
    </citation>
    <scope>NUCLEOTIDE SEQUENCE [LARGE SCALE GENOMIC DNA]</scope>
    <source>
        <strain evidence="2 3">DSM 103125</strain>
    </source>
</reference>
<feature type="transmembrane region" description="Helical" evidence="1">
    <location>
        <begin position="82"/>
        <end position="102"/>
    </location>
</feature>
<dbReference type="InterPro" id="IPR010640">
    <property type="entry name" value="Low_temperature_requirement_A"/>
</dbReference>
<keyword evidence="1" id="KW-0812">Transmembrane</keyword>
<gene>
    <name evidence="2" type="ORF">HNR20_003038</name>
</gene>
<feature type="transmembrane region" description="Helical" evidence="1">
    <location>
        <begin position="207"/>
        <end position="224"/>
    </location>
</feature>
<feature type="transmembrane region" description="Helical" evidence="1">
    <location>
        <begin position="272"/>
        <end position="294"/>
    </location>
</feature>
<keyword evidence="3" id="KW-1185">Reference proteome</keyword>
<organism evidence="2 3">
    <name type="scientific">Micromonospora parathelypteridis</name>
    <dbReference type="NCBI Taxonomy" id="1839617"/>
    <lineage>
        <taxon>Bacteria</taxon>
        <taxon>Bacillati</taxon>
        <taxon>Actinomycetota</taxon>
        <taxon>Actinomycetes</taxon>
        <taxon>Micromonosporales</taxon>
        <taxon>Micromonosporaceae</taxon>
        <taxon>Micromonospora</taxon>
    </lineage>
</organism>